<dbReference type="AlphaFoldDB" id="A0AAD5IL02"/>
<dbReference type="EMBL" id="JAJSOW010000104">
    <property type="protein sequence ID" value="KAI9169213.1"/>
    <property type="molecule type" value="Genomic_DNA"/>
</dbReference>
<evidence type="ECO:0000313" key="1">
    <source>
        <dbReference type="EMBL" id="KAI9169213.1"/>
    </source>
</evidence>
<dbReference type="InterPro" id="IPR039904">
    <property type="entry name" value="TRANK1"/>
</dbReference>
<accession>A0AAD5IL02</accession>
<reference evidence="1" key="1">
    <citation type="journal article" date="2022" name="Plant J.">
        <title>Strategies of tolerance reflected in two North American maple genomes.</title>
        <authorList>
            <person name="McEvoy S.L."/>
            <person name="Sezen U.U."/>
            <person name="Trouern-Trend A."/>
            <person name="McMahon S.M."/>
            <person name="Schaberg P.G."/>
            <person name="Yang J."/>
            <person name="Wegrzyn J.L."/>
            <person name="Swenson N.G."/>
        </authorList>
    </citation>
    <scope>NUCLEOTIDE SEQUENCE</scope>
    <source>
        <strain evidence="1">91603</strain>
    </source>
</reference>
<protein>
    <submittedName>
        <fullName evidence="1">Uncharacterized protein</fullName>
    </submittedName>
</protein>
<keyword evidence="2" id="KW-1185">Reference proteome</keyword>
<proteinExistence type="predicted"/>
<organism evidence="1 2">
    <name type="scientific">Acer negundo</name>
    <name type="common">Box elder</name>
    <dbReference type="NCBI Taxonomy" id="4023"/>
    <lineage>
        <taxon>Eukaryota</taxon>
        <taxon>Viridiplantae</taxon>
        <taxon>Streptophyta</taxon>
        <taxon>Embryophyta</taxon>
        <taxon>Tracheophyta</taxon>
        <taxon>Spermatophyta</taxon>
        <taxon>Magnoliopsida</taxon>
        <taxon>eudicotyledons</taxon>
        <taxon>Gunneridae</taxon>
        <taxon>Pentapetalae</taxon>
        <taxon>rosids</taxon>
        <taxon>malvids</taxon>
        <taxon>Sapindales</taxon>
        <taxon>Sapindaceae</taxon>
        <taxon>Hippocastanoideae</taxon>
        <taxon>Acereae</taxon>
        <taxon>Acer</taxon>
    </lineage>
</organism>
<sequence length="169" mass="19382">MNQQLNASKRHQSIRGEILSARMILDVHLHSDTSKFEWEDGLILNPMKFSEEKICKRKCKSQYNLDSFYHLLKCDANWVRQLDNGYVKRNGNLVSIDVHHLVSAAQSYWSAELLSVGIRLKCKSTFVDWLVHLDGKTEPVSFLQADGQQSIGHVLESVTHIAQLLLHNK</sequence>
<dbReference type="PANTHER" id="PTHR21529">
    <property type="entry name" value="MAMMARY TURMOR VIRUS RECEPTOR HOMOLOG 1, 2 MTVR1, 2"/>
    <property type="match status" value="1"/>
</dbReference>
<dbReference type="PANTHER" id="PTHR21529:SF4">
    <property type="entry name" value="TPR AND ANKYRIN REPEAT-CONTAINING PROTEIN 1"/>
    <property type="match status" value="1"/>
</dbReference>
<reference evidence="1" key="2">
    <citation type="submission" date="2023-02" db="EMBL/GenBank/DDBJ databases">
        <authorList>
            <person name="Swenson N.G."/>
            <person name="Wegrzyn J.L."/>
            <person name="Mcevoy S.L."/>
        </authorList>
    </citation>
    <scope>NUCLEOTIDE SEQUENCE</scope>
    <source>
        <strain evidence="1">91603</strain>
        <tissue evidence="1">Leaf</tissue>
    </source>
</reference>
<gene>
    <name evidence="1" type="ORF">LWI28_008999</name>
</gene>
<comment type="caution">
    <text evidence="1">The sequence shown here is derived from an EMBL/GenBank/DDBJ whole genome shotgun (WGS) entry which is preliminary data.</text>
</comment>
<name>A0AAD5IL02_ACENE</name>
<dbReference type="Proteomes" id="UP001064489">
    <property type="component" value="Chromosome 7"/>
</dbReference>
<evidence type="ECO:0000313" key="2">
    <source>
        <dbReference type="Proteomes" id="UP001064489"/>
    </source>
</evidence>